<evidence type="ECO:0000256" key="1">
    <source>
        <dbReference type="SAM" id="MobiDB-lite"/>
    </source>
</evidence>
<keyword evidence="5" id="KW-1185">Reference proteome</keyword>
<dbReference type="Proteomes" id="UP001321453">
    <property type="component" value="Unassembled WGS sequence"/>
</dbReference>
<dbReference type="RefSeq" id="WP_289447298.1">
    <property type="nucleotide sequence ID" value="NZ_JAUCGR010000002.1"/>
</dbReference>
<sequence length="320" mass="32919">MTSAGSHASDASGTPQPPDRRHIRPRARRSLLPLVVTAVAVGLVAGGVTARSARTEEPAAASSETSRSAAAAAPGPAASGPPASGPAASQPAGAVPAASSAPSVRATPVPALADRRAPKQTPTPKPTLPPGLTQADVDAGLRGETVHDSASGRLVVVPGSDPGPGVGSVRRVRVEVEKGLPVDRARFAAFVMATLNDPRGWGADGSLSFARTDGPADIRVVLASPDMVDQMCAPLRTRGEVSCGRGGHATLNFRRWVRATDEFDDHTVYRHYVVNHEVGHLLGHPHQGCPGAGKLAPVMQQQSYQVAPCVPNAWPHPHAG</sequence>
<feature type="compositionally biased region" description="Polar residues" evidence="1">
    <location>
        <begin position="1"/>
        <end position="14"/>
    </location>
</feature>
<dbReference type="Pfam" id="PF11350">
    <property type="entry name" value="DUF3152"/>
    <property type="match status" value="1"/>
</dbReference>
<accession>A0ABT7SAA2</accession>
<feature type="compositionally biased region" description="Low complexity" evidence="1">
    <location>
        <begin position="46"/>
        <end position="111"/>
    </location>
</feature>
<keyword evidence="2" id="KW-0472">Membrane</keyword>
<protein>
    <submittedName>
        <fullName evidence="4">DUF3152 domain-containing protein</fullName>
    </submittedName>
</protein>
<dbReference type="SUPFAM" id="SSF55486">
    <property type="entry name" value="Metalloproteases ('zincins'), catalytic domain"/>
    <property type="match status" value="1"/>
</dbReference>
<evidence type="ECO:0000313" key="4">
    <source>
        <dbReference type="EMBL" id="MDM7831889.1"/>
    </source>
</evidence>
<evidence type="ECO:0000313" key="5">
    <source>
        <dbReference type="Proteomes" id="UP001321453"/>
    </source>
</evidence>
<evidence type="ECO:0000259" key="3">
    <source>
        <dbReference type="Pfam" id="PF11350"/>
    </source>
</evidence>
<feature type="region of interest" description="Disordered" evidence="1">
    <location>
        <begin position="46"/>
        <end position="168"/>
    </location>
</feature>
<dbReference type="InterPro" id="IPR022603">
    <property type="entry name" value="DUF3152"/>
</dbReference>
<organism evidence="4 5">
    <name type="scientific">Cellulomonas edaphi</name>
    <dbReference type="NCBI Taxonomy" id="3053468"/>
    <lineage>
        <taxon>Bacteria</taxon>
        <taxon>Bacillati</taxon>
        <taxon>Actinomycetota</taxon>
        <taxon>Actinomycetes</taxon>
        <taxon>Micrococcales</taxon>
        <taxon>Cellulomonadaceae</taxon>
        <taxon>Cellulomonas</taxon>
    </lineage>
</organism>
<reference evidence="4 5" key="1">
    <citation type="submission" date="2023-06" db="EMBL/GenBank/DDBJ databases">
        <title>Cellulomonas sp. MW9 Whole genome sequence.</title>
        <authorList>
            <person name="Park S."/>
        </authorList>
    </citation>
    <scope>NUCLEOTIDE SEQUENCE [LARGE SCALE GENOMIC DNA]</scope>
    <source>
        <strain evidence="4 5">MW9</strain>
    </source>
</reference>
<evidence type="ECO:0000256" key="2">
    <source>
        <dbReference type="SAM" id="Phobius"/>
    </source>
</evidence>
<feature type="transmembrane region" description="Helical" evidence="2">
    <location>
        <begin position="30"/>
        <end position="48"/>
    </location>
</feature>
<keyword evidence="2" id="KW-0812">Transmembrane</keyword>
<keyword evidence="2" id="KW-1133">Transmembrane helix</keyword>
<proteinExistence type="predicted"/>
<feature type="region of interest" description="Disordered" evidence="1">
    <location>
        <begin position="1"/>
        <end position="32"/>
    </location>
</feature>
<comment type="caution">
    <text evidence="4">The sequence shown here is derived from an EMBL/GenBank/DDBJ whole genome shotgun (WGS) entry which is preliminary data.</text>
</comment>
<name>A0ABT7SAA2_9CELL</name>
<gene>
    <name evidence="4" type="ORF">QRT05_11140</name>
</gene>
<feature type="domain" description="DUF3152" evidence="3">
    <location>
        <begin position="143"/>
        <end position="306"/>
    </location>
</feature>
<dbReference type="EMBL" id="JAUCGR010000002">
    <property type="protein sequence ID" value="MDM7831889.1"/>
    <property type="molecule type" value="Genomic_DNA"/>
</dbReference>